<accession>A0A0D1XJG4</accession>
<keyword evidence="2" id="KW-0812">Transmembrane</keyword>
<keyword evidence="2" id="KW-0472">Membrane</keyword>
<reference evidence="4 5" key="1">
    <citation type="submission" date="2015-01" db="EMBL/GenBank/DDBJ databases">
        <title>The Genome Sequence of Ochroconis gallopava CBS43764.</title>
        <authorList>
            <consortium name="The Broad Institute Genomics Platform"/>
            <person name="Cuomo C."/>
            <person name="de Hoog S."/>
            <person name="Gorbushina A."/>
            <person name="Stielow B."/>
            <person name="Teixiera M."/>
            <person name="Abouelleil A."/>
            <person name="Chapman S.B."/>
            <person name="Priest M."/>
            <person name="Young S.K."/>
            <person name="Wortman J."/>
            <person name="Nusbaum C."/>
            <person name="Birren B."/>
        </authorList>
    </citation>
    <scope>NUCLEOTIDE SEQUENCE [LARGE SCALE GENOMIC DNA]</scope>
    <source>
        <strain evidence="4 5">CBS 43764</strain>
    </source>
</reference>
<dbReference type="OrthoDB" id="3908801at2759"/>
<keyword evidence="2" id="KW-1133">Transmembrane helix</keyword>
<dbReference type="GeneID" id="27314227"/>
<name>A0A0D1XJG4_9PEZI</name>
<dbReference type="RefSeq" id="XP_016212310.1">
    <property type="nucleotide sequence ID" value="XM_016359862.1"/>
</dbReference>
<feature type="transmembrane region" description="Helical" evidence="2">
    <location>
        <begin position="346"/>
        <end position="372"/>
    </location>
</feature>
<feature type="signal peptide" evidence="3">
    <location>
        <begin position="1"/>
        <end position="16"/>
    </location>
</feature>
<dbReference type="AlphaFoldDB" id="A0A0D1XJG4"/>
<evidence type="ECO:0000313" key="5">
    <source>
        <dbReference type="Proteomes" id="UP000053259"/>
    </source>
</evidence>
<dbReference type="VEuPathDB" id="FungiDB:PV09_06254"/>
<protein>
    <submittedName>
        <fullName evidence="4">Uncharacterized protein</fullName>
    </submittedName>
</protein>
<dbReference type="InParanoid" id="A0A0D1XJG4"/>
<sequence length="453" mass="49723">MMRGLTVTSLCALASATTLDLAKRASDSGGAHDEGTSYVAQGQSPHVAPGALGRTSYTYVAGECYDGSNNPVIFYSSDNKAWIQNNQTSTNWAGNNAAQNNLNSKYSNTNWYFDIYDAYFNGSVSIKVEPPAGAKCEYEETQAIPYSYFRIGMMSRTGGQYSRKDYDSNPFYFRLGRFTEGDSYSCQYTPRKMFASLESSNNGYDNLQVWTTTAKLNGDKYDISGSVTTTYANENNYFNVLPFASSNTTTEAECPSHFYAATLLQDDKVTMNGSVSATSAEINWYFIDADLGWSVTGTFSGQAWDGGAKLDFSSNSPTPVTTGEAKRVNCDNCESETYVEKHEKSIIAGTVVGGVVFLSVIGVGAFFIWQWWSKRHYNAARQVDHDDAFAMDDHHDERDMKDGTASGLRPIPSEQNLLPGHGVDTSYDAHRSPSPDPTAPGLPAYSDNYTPLR</sequence>
<evidence type="ECO:0000256" key="1">
    <source>
        <dbReference type="SAM" id="MobiDB-lite"/>
    </source>
</evidence>
<feature type="region of interest" description="Disordered" evidence="1">
    <location>
        <begin position="395"/>
        <end position="453"/>
    </location>
</feature>
<dbReference type="HOGENOM" id="CLU_604388_0_0_1"/>
<evidence type="ECO:0000313" key="4">
    <source>
        <dbReference type="EMBL" id="KIW02441.1"/>
    </source>
</evidence>
<dbReference type="EMBL" id="KN847549">
    <property type="protein sequence ID" value="KIW02441.1"/>
    <property type="molecule type" value="Genomic_DNA"/>
</dbReference>
<feature type="chain" id="PRO_5002236437" evidence="3">
    <location>
        <begin position="17"/>
        <end position="453"/>
    </location>
</feature>
<keyword evidence="3" id="KW-0732">Signal</keyword>
<dbReference type="Proteomes" id="UP000053259">
    <property type="component" value="Unassembled WGS sequence"/>
</dbReference>
<organism evidence="4 5">
    <name type="scientific">Verruconis gallopava</name>
    <dbReference type="NCBI Taxonomy" id="253628"/>
    <lineage>
        <taxon>Eukaryota</taxon>
        <taxon>Fungi</taxon>
        <taxon>Dikarya</taxon>
        <taxon>Ascomycota</taxon>
        <taxon>Pezizomycotina</taxon>
        <taxon>Dothideomycetes</taxon>
        <taxon>Pleosporomycetidae</taxon>
        <taxon>Venturiales</taxon>
        <taxon>Sympoventuriaceae</taxon>
        <taxon>Verruconis</taxon>
    </lineage>
</organism>
<dbReference type="CDD" id="cd12087">
    <property type="entry name" value="TM_EGFR-like"/>
    <property type="match status" value="1"/>
</dbReference>
<evidence type="ECO:0000256" key="3">
    <source>
        <dbReference type="SAM" id="SignalP"/>
    </source>
</evidence>
<proteinExistence type="predicted"/>
<gene>
    <name evidence="4" type="ORF">PV09_06254</name>
</gene>
<keyword evidence="5" id="KW-1185">Reference proteome</keyword>
<evidence type="ECO:0000256" key="2">
    <source>
        <dbReference type="SAM" id="Phobius"/>
    </source>
</evidence>